<evidence type="ECO:0000256" key="5">
    <source>
        <dbReference type="ARBA" id="ARBA00023136"/>
    </source>
</evidence>
<protein>
    <recommendedName>
        <fullName evidence="9">ABC transporter</fullName>
    </recommendedName>
</protein>
<dbReference type="Proteomes" id="UP000068067">
    <property type="component" value="Chromosome"/>
</dbReference>
<organism evidence="7 8">
    <name type="scientific">Corynebacterium deserti GIMN1.010</name>
    <dbReference type="NCBI Taxonomy" id="931089"/>
    <lineage>
        <taxon>Bacteria</taxon>
        <taxon>Bacillati</taxon>
        <taxon>Actinomycetota</taxon>
        <taxon>Actinomycetes</taxon>
        <taxon>Mycobacteriales</taxon>
        <taxon>Corynebacteriaceae</taxon>
        <taxon>Corynebacterium</taxon>
    </lineage>
</organism>
<feature type="transmembrane region" description="Helical" evidence="6">
    <location>
        <begin position="95"/>
        <end position="117"/>
    </location>
</feature>
<evidence type="ECO:0000313" key="8">
    <source>
        <dbReference type="Proteomes" id="UP000068067"/>
    </source>
</evidence>
<name>A0A0M5ITX9_9CORY</name>
<evidence type="ECO:0000256" key="6">
    <source>
        <dbReference type="SAM" id="Phobius"/>
    </source>
</evidence>
<gene>
    <name evidence="7" type="ORF">CDES_05220</name>
</gene>
<evidence type="ECO:0000256" key="3">
    <source>
        <dbReference type="ARBA" id="ARBA00022692"/>
    </source>
</evidence>
<dbReference type="PANTHER" id="PTHR34857">
    <property type="entry name" value="SLL0384 PROTEIN"/>
    <property type="match status" value="1"/>
</dbReference>
<dbReference type="OrthoDB" id="6400at2"/>
<keyword evidence="2" id="KW-1003">Cell membrane</keyword>
<sequence length="251" mass="27149">MNLLTNINPVTRIIALMVLTTPLLLSIDVVSAAIALAATILLAPLAGVSWPMLIKRGWPLLIMAPVAAISMALYGRPEGTEYFSFLLIHITDNSLELALAIGVRVLAVGMPVVVLIARIDPTDLGDGLAQILKLPERFVIGAVAGSRLMTLFRDDWASMSRARRARGIADQGRIRHFLTMTFGLLVLSIRRGSKLSTAMEARGFGRETKRTWARESTIGVHDIALVVVCAAISAVAIFVAIQTGYFRFLGT</sequence>
<feature type="transmembrane region" description="Helical" evidence="6">
    <location>
        <begin position="223"/>
        <end position="246"/>
    </location>
</feature>
<dbReference type="Pfam" id="PF02361">
    <property type="entry name" value="CbiQ"/>
    <property type="match status" value="1"/>
</dbReference>
<dbReference type="GO" id="GO:0005886">
    <property type="term" value="C:plasma membrane"/>
    <property type="evidence" value="ECO:0007669"/>
    <property type="project" value="UniProtKB-ARBA"/>
</dbReference>
<dbReference type="InterPro" id="IPR051611">
    <property type="entry name" value="ECF_transporter_component"/>
</dbReference>
<dbReference type="PATRIC" id="fig|931089.4.peg.1062"/>
<keyword evidence="8" id="KW-1185">Reference proteome</keyword>
<evidence type="ECO:0000313" key="7">
    <source>
        <dbReference type="EMBL" id="ALC05481.1"/>
    </source>
</evidence>
<dbReference type="InterPro" id="IPR003339">
    <property type="entry name" value="ABC/ECF_trnsptr_transmembrane"/>
</dbReference>
<accession>A0A0M5ITX9</accession>
<evidence type="ECO:0000256" key="1">
    <source>
        <dbReference type="ARBA" id="ARBA00004141"/>
    </source>
</evidence>
<keyword evidence="4 6" id="KW-1133">Transmembrane helix</keyword>
<keyword evidence="3 6" id="KW-0812">Transmembrane</keyword>
<comment type="subcellular location">
    <subcellularLocation>
        <location evidence="1">Membrane</location>
        <topology evidence="1">Multi-pass membrane protein</topology>
    </subcellularLocation>
</comment>
<feature type="transmembrane region" description="Helical" evidence="6">
    <location>
        <begin position="12"/>
        <end position="45"/>
    </location>
</feature>
<evidence type="ECO:0008006" key="9">
    <source>
        <dbReference type="Google" id="ProtNLM"/>
    </source>
</evidence>
<evidence type="ECO:0000256" key="2">
    <source>
        <dbReference type="ARBA" id="ARBA00022475"/>
    </source>
</evidence>
<dbReference type="KEGG" id="cdx:CDES_05220"/>
<dbReference type="EMBL" id="CP009220">
    <property type="protein sequence ID" value="ALC05481.1"/>
    <property type="molecule type" value="Genomic_DNA"/>
</dbReference>
<evidence type="ECO:0000256" key="4">
    <source>
        <dbReference type="ARBA" id="ARBA00022989"/>
    </source>
</evidence>
<feature type="transmembrane region" description="Helical" evidence="6">
    <location>
        <begin position="57"/>
        <end position="74"/>
    </location>
</feature>
<dbReference type="AlphaFoldDB" id="A0A0M5ITX9"/>
<dbReference type="CDD" id="cd16914">
    <property type="entry name" value="EcfT"/>
    <property type="match status" value="1"/>
</dbReference>
<reference evidence="7 8" key="1">
    <citation type="submission" date="2014-08" db="EMBL/GenBank/DDBJ databases">
        <title>Complete genome sequence of Corynebacterium deserti GIMN1.010 (=DSM 45689), isolated from desert sand in western China.</title>
        <authorList>
            <person name="Ruckert C."/>
            <person name="Albersmeier A."/>
            <person name="Kalinowski J."/>
        </authorList>
    </citation>
    <scope>NUCLEOTIDE SEQUENCE [LARGE SCALE GENOMIC DNA]</scope>
    <source>
        <strain evidence="7 8">GIMN1.010</strain>
    </source>
</reference>
<proteinExistence type="predicted"/>
<keyword evidence="5 6" id="KW-0472">Membrane</keyword>
<dbReference type="PANTHER" id="PTHR34857:SF2">
    <property type="entry name" value="SLL0384 PROTEIN"/>
    <property type="match status" value="1"/>
</dbReference>
<dbReference type="STRING" id="931089.CDES_05220"/>
<dbReference type="RefSeq" id="WP_053544549.1">
    <property type="nucleotide sequence ID" value="NZ_CP009220.1"/>
</dbReference>